<evidence type="ECO:0000313" key="5">
    <source>
        <dbReference type="EMBL" id="GBG90272.1"/>
    </source>
</evidence>
<proteinExistence type="inferred from homology"/>
<dbReference type="OrthoDB" id="3176171at2759"/>
<feature type="compositionally biased region" description="Acidic residues" evidence="3">
    <location>
        <begin position="416"/>
        <end position="428"/>
    </location>
</feature>
<dbReference type="GO" id="GO:0005871">
    <property type="term" value="C:kinesin complex"/>
    <property type="evidence" value="ECO:0007669"/>
    <property type="project" value="TreeGrafter"/>
</dbReference>
<dbReference type="GO" id="GO:0016887">
    <property type="term" value="F:ATP hydrolysis activity"/>
    <property type="evidence" value="ECO:0007669"/>
    <property type="project" value="TreeGrafter"/>
</dbReference>
<dbReference type="EMBL" id="BFEA01000800">
    <property type="protein sequence ID" value="GBG90272.1"/>
    <property type="molecule type" value="Genomic_DNA"/>
</dbReference>
<dbReference type="GO" id="GO:0005874">
    <property type="term" value="C:microtubule"/>
    <property type="evidence" value="ECO:0007669"/>
    <property type="project" value="TreeGrafter"/>
</dbReference>
<evidence type="ECO:0000256" key="1">
    <source>
        <dbReference type="ARBA" id="ARBA00023175"/>
    </source>
</evidence>
<dbReference type="InterPro" id="IPR001752">
    <property type="entry name" value="Kinesin_motor_dom"/>
</dbReference>
<feature type="region of interest" description="Disordered" evidence="3">
    <location>
        <begin position="296"/>
        <end position="367"/>
    </location>
</feature>
<name>A0A388M746_CHABU</name>
<dbReference type="InterPro" id="IPR036961">
    <property type="entry name" value="Kinesin_motor_dom_sf"/>
</dbReference>
<gene>
    <name evidence="5" type="ORF">CBR_g50450</name>
</gene>
<dbReference type="SUPFAM" id="SSF52540">
    <property type="entry name" value="P-loop containing nucleoside triphosphate hydrolases"/>
    <property type="match status" value="1"/>
</dbReference>
<dbReference type="Gramene" id="GBG90272">
    <property type="protein sequence ID" value="GBG90272"/>
    <property type="gene ID" value="CBR_g50450"/>
</dbReference>
<accession>A0A388M746</accession>
<sequence length="573" mass="62108">METTILEIYNERVHDLLAPRSADGVAGRVIDNVSIKGKEGQGGEKINHVDVRGGEVVGTLRISESEPKNLMLAIERGIRCCVQACTERNNRSSGSHCMLILRNPEVNDELTIVDMAGNHLRRGQREVDNSRYGRKPLENAERVVVTIEEVKQICAINKDLRAWRRVVDVKVSGDAYVPYCDSKLTELLRESFEGEGRSLMILCVSPAASQIHETIGTLTYGAKAKRIIKSVLVERTEGSEAEKEVETLHACMEKNDSRFKMMKLHETTGRDLEAPALERGRNDIVLLRIEEVSELPLEGEVPESSRRSSGEKGVEHPVDVASGGNNALVGNKVAEPVGGTAVKLNGDNADDATTYDDDGDGRIDDDNDAARLNDVAAAAAVGDDNDHNDDEDHYHDGNDDDDKDGPLNDVASVAADYDDDCGNGDDNDTPALDVAASTAAPDDRPGVGVNAEYMVDDKVDATSTSTDRHFVNDRGTASGIVRNVIDESNICSAERREGEGDRWTLGNPGVDASSPLIDDCVVNDGQSDTIVYANVVGESDDGDGRWELGNASVVVDISFDVNSFGESREWRVC</sequence>
<dbReference type="Proteomes" id="UP000265515">
    <property type="component" value="Unassembled WGS sequence"/>
</dbReference>
<organism evidence="5 6">
    <name type="scientific">Chara braunii</name>
    <name type="common">Braun's stonewort</name>
    <dbReference type="NCBI Taxonomy" id="69332"/>
    <lineage>
        <taxon>Eukaryota</taxon>
        <taxon>Viridiplantae</taxon>
        <taxon>Streptophyta</taxon>
        <taxon>Charophyceae</taxon>
        <taxon>Charales</taxon>
        <taxon>Characeae</taxon>
        <taxon>Chara</taxon>
    </lineage>
</organism>
<dbReference type="GO" id="GO:0005524">
    <property type="term" value="F:ATP binding"/>
    <property type="evidence" value="ECO:0007669"/>
    <property type="project" value="InterPro"/>
</dbReference>
<reference evidence="5 6" key="1">
    <citation type="journal article" date="2018" name="Cell">
        <title>The Chara Genome: Secondary Complexity and Implications for Plant Terrestrialization.</title>
        <authorList>
            <person name="Nishiyama T."/>
            <person name="Sakayama H."/>
            <person name="Vries J.D."/>
            <person name="Buschmann H."/>
            <person name="Saint-Marcoux D."/>
            <person name="Ullrich K.K."/>
            <person name="Haas F.B."/>
            <person name="Vanderstraeten L."/>
            <person name="Becker D."/>
            <person name="Lang D."/>
            <person name="Vosolsobe S."/>
            <person name="Rombauts S."/>
            <person name="Wilhelmsson P.K.I."/>
            <person name="Janitza P."/>
            <person name="Kern R."/>
            <person name="Heyl A."/>
            <person name="Rumpler F."/>
            <person name="Villalobos L.I.A.C."/>
            <person name="Clay J.M."/>
            <person name="Skokan R."/>
            <person name="Toyoda A."/>
            <person name="Suzuki Y."/>
            <person name="Kagoshima H."/>
            <person name="Schijlen E."/>
            <person name="Tajeshwar N."/>
            <person name="Catarino B."/>
            <person name="Hetherington A.J."/>
            <person name="Saltykova A."/>
            <person name="Bonnot C."/>
            <person name="Breuninger H."/>
            <person name="Symeonidi A."/>
            <person name="Radhakrishnan G.V."/>
            <person name="Van Nieuwerburgh F."/>
            <person name="Deforce D."/>
            <person name="Chang C."/>
            <person name="Karol K.G."/>
            <person name="Hedrich R."/>
            <person name="Ulvskov P."/>
            <person name="Glockner G."/>
            <person name="Delwiche C.F."/>
            <person name="Petrasek J."/>
            <person name="Van de Peer Y."/>
            <person name="Friml J."/>
            <person name="Beilby M."/>
            <person name="Dolan L."/>
            <person name="Kohara Y."/>
            <person name="Sugano S."/>
            <person name="Fujiyama A."/>
            <person name="Delaux P.-M."/>
            <person name="Quint M."/>
            <person name="TheiBen G."/>
            <person name="Hagemann M."/>
            <person name="Harholt J."/>
            <person name="Dunand C."/>
            <person name="Zachgo S."/>
            <person name="Langdale J."/>
            <person name="Maumus F."/>
            <person name="Straeten D.V.D."/>
            <person name="Gould S.B."/>
            <person name="Rensing S.A."/>
        </authorList>
    </citation>
    <scope>NUCLEOTIDE SEQUENCE [LARGE SCALE GENOMIC DNA]</scope>
    <source>
        <strain evidence="5 6">S276</strain>
    </source>
</reference>
<comment type="similarity">
    <text evidence="2">Belongs to the TRAFAC class myosin-kinesin ATPase superfamily. Kinesin family.</text>
</comment>
<comment type="caution">
    <text evidence="5">The sequence shown here is derived from an EMBL/GenBank/DDBJ whole genome shotgun (WGS) entry which is preliminary data.</text>
</comment>
<dbReference type="GO" id="GO:0003777">
    <property type="term" value="F:microtubule motor activity"/>
    <property type="evidence" value="ECO:0007669"/>
    <property type="project" value="InterPro"/>
</dbReference>
<dbReference type="GO" id="GO:0008017">
    <property type="term" value="F:microtubule binding"/>
    <property type="evidence" value="ECO:0007669"/>
    <property type="project" value="InterPro"/>
</dbReference>
<dbReference type="SMART" id="SM00129">
    <property type="entry name" value="KISc"/>
    <property type="match status" value="1"/>
</dbReference>
<dbReference type="Gene3D" id="3.40.850.10">
    <property type="entry name" value="Kinesin motor domain"/>
    <property type="match status" value="1"/>
</dbReference>
<feature type="domain" description="Kinesin motor" evidence="4">
    <location>
        <begin position="1"/>
        <end position="227"/>
    </location>
</feature>
<dbReference type="Pfam" id="PF00225">
    <property type="entry name" value="Kinesin"/>
    <property type="match status" value="1"/>
</dbReference>
<keyword evidence="1" id="KW-0505">Motor protein</keyword>
<evidence type="ECO:0000256" key="3">
    <source>
        <dbReference type="SAM" id="MobiDB-lite"/>
    </source>
</evidence>
<keyword evidence="6" id="KW-1185">Reference proteome</keyword>
<evidence type="ECO:0000313" key="6">
    <source>
        <dbReference type="Proteomes" id="UP000265515"/>
    </source>
</evidence>
<dbReference type="STRING" id="69332.A0A388M746"/>
<dbReference type="InterPro" id="IPR027417">
    <property type="entry name" value="P-loop_NTPase"/>
</dbReference>
<evidence type="ECO:0000259" key="4">
    <source>
        <dbReference type="PROSITE" id="PS50067"/>
    </source>
</evidence>
<evidence type="ECO:0000256" key="2">
    <source>
        <dbReference type="PROSITE-ProRule" id="PRU00283"/>
    </source>
</evidence>
<feature type="compositionally biased region" description="Acidic residues" evidence="3">
    <location>
        <begin position="348"/>
        <end position="359"/>
    </location>
</feature>
<dbReference type="PANTHER" id="PTHR24115">
    <property type="entry name" value="KINESIN-RELATED"/>
    <property type="match status" value="1"/>
</dbReference>
<dbReference type="GO" id="GO:0007018">
    <property type="term" value="P:microtubule-based movement"/>
    <property type="evidence" value="ECO:0007669"/>
    <property type="project" value="InterPro"/>
</dbReference>
<dbReference type="PROSITE" id="PS50067">
    <property type="entry name" value="KINESIN_MOTOR_2"/>
    <property type="match status" value="1"/>
</dbReference>
<protein>
    <recommendedName>
        <fullName evidence="4">Kinesin motor domain-containing protein</fullName>
    </recommendedName>
</protein>
<dbReference type="PRINTS" id="PR00380">
    <property type="entry name" value="KINESINHEAVY"/>
</dbReference>
<comment type="caution">
    <text evidence="2">Lacks conserved residue(s) required for the propagation of feature annotation.</text>
</comment>
<dbReference type="AlphaFoldDB" id="A0A388M746"/>
<dbReference type="PANTHER" id="PTHR24115:SF416">
    <property type="entry name" value="KINESIN-LIKE PROTEIN KIN-10A"/>
    <property type="match status" value="1"/>
</dbReference>
<feature type="compositionally biased region" description="Basic and acidic residues" evidence="3">
    <location>
        <begin position="303"/>
        <end position="318"/>
    </location>
</feature>
<feature type="region of interest" description="Disordered" evidence="3">
    <location>
        <begin position="379"/>
        <end position="448"/>
    </location>
</feature>
<dbReference type="InterPro" id="IPR027640">
    <property type="entry name" value="Kinesin-like_fam"/>
</dbReference>